<dbReference type="PANTHER" id="PTHR35936">
    <property type="entry name" value="MEMBRANE-BOUND LYTIC MUREIN TRANSGLYCOSYLASE F"/>
    <property type="match status" value="1"/>
</dbReference>
<feature type="signal peptide" evidence="2">
    <location>
        <begin position="1"/>
        <end position="18"/>
    </location>
</feature>
<dbReference type="Gene3D" id="3.40.190.10">
    <property type="entry name" value="Periplasmic binding protein-like II"/>
    <property type="match status" value="2"/>
</dbReference>
<proteinExistence type="predicted"/>
<dbReference type="RefSeq" id="WP_081554556.1">
    <property type="nucleotide sequence ID" value="NZ_MUKV01000002.1"/>
</dbReference>
<evidence type="ECO:0000313" key="5">
    <source>
        <dbReference type="Proteomes" id="UP000192721"/>
    </source>
</evidence>
<organism evidence="4 5">
    <name type="scientific">Chromobacterium haemolyticum</name>
    <dbReference type="NCBI Taxonomy" id="394935"/>
    <lineage>
        <taxon>Bacteria</taxon>
        <taxon>Pseudomonadati</taxon>
        <taxon>Pseudomonadota</taxon>
        <taxon>Betaproteobacteria</taxon>
        <taxon>Neisseriales</taxon>
        <taxon>Chromobacteriaceae</taxon>
        <taxon>Chromobacterium</taxon>
    </lineage>
</organism>
<name>A0A1W0DA76_9NEIS</name>
<evidence type="ECO:0000313" key="4">
    <source>
        <dbReference type="EMBL" id="OQS43742.1"/>
    </source>
</evidence>
<protein>
    <recommendedName>
        <fullName evidence="3">Solute-binding protein family 3/N-terminal domain-containing protein</fullName>
    </recommendedName>
</protein>
<dbReference type="AlphaFoldDB" id="A0A1W0DA76"/>
<reference evidence="4 5" key="1">
    <citation type="submission" date="2017-02" db="EMBL/GenBank/DDBJ databases">
        <title>Chromobacterium haemolyticum H5244.</title>
        <authorList>
            <person name="Gulvik C.A."/>
        </authorList>
    </citation>
    <scope>NUCLEOTIDE SEQUENCE [LARGE SCALE GENOMIC DNA]</scope>
    <source>
        <strain evidence="4 5">H5244</strain>
    </source>
</reference>
<accession>A0A1W0DA76</accession>
<dbReference type="EMBL" id="MUKV01000002">
    <property type="protein sequence ID" value="OQS43742.1"/>
    <property type="molecule type" value="Genomic_DNA"/>
</dbReference>
<evidence type="ECO:0000256" key="1">
    <source>
        <dbReference type="ARBA" id="ARBA00022729"/>
    </source>
</evidence>
<dbReference type="InterPro" id="IPR001638">
    <property type="entry name" value="Solute-binding_3/MltF_N"/>
</dbReference>
<feature type="chain" id="PRO_5013071385" description="Solute-binding protein family 3/N-terminal domain-containing protein" evidence="2">
    <location>
        <begin position="19"/>
        <end position="253"/>
    </location>
</feature>
<comment type="caution">
    <text evidence="4">The sequence shown here is derived from an EMBL/GenBank/DDBJ whole genome shotgun (WGS) entry which is preliminary data.</text>
</comment>
<dbReference type="SUPFAM" id="SSF53850">
    <property type="entry name" value="Periplasmic binding protein-like II"/>
    <property type="match status" value="1"/>
</dbReference>
<evidence type="ECO:0000259" key="3">
    <source>
        <dbReference type="SMART" id="SM00062"/>
    </source>
</evidence>
<evidence type="ECO:0000256" key="2">
    <source>
        <dbReference type="SAM" id="SignalP"/>
    </source>
</evidence>
<feature type="domain" description="Solute-binding protein family 3/N-terminal" evidence="3">
    <location>
        <begin position="22"/>
        <end position="249"/>
    </location>
</feature>
<dbReference type="Pfam" id="PF00497">
    <property type="entry name" value="SBP_bac_3"/>
    <property type="match status" value="1"/>
</dbReference>
<keyword evidence="1 2" id="KW-0732">Signal</keyword>
<gene>
    <name evidence="4" type="ORF">B0T45_03310</name>
</gene>
<sequence>MWRPLLLVLYCLAAPARAETPAIDFATGEWPPYLSRSLTADGVFADMVRQACRRAGYIARFHYMSWPRAEAEIKAGRAAAAFPYRPTPQRALSFDFSPPLIHSSSYFFYYKPRLAHPPADFRSLADLRAYRIGVQLGYWYQPLFKQYHLNTLNTNDEENAIRLLRAGHLDLAPLTLERGLFLIRTQATGHERDFAYIPTPLDKATALSLMYSRSYPNIAKLRPAIDQALQAMQADGSLHAIYQRNFPELKPRR</sequence>
<dbReference type="PANTHER" id="PTHR35936:SF25">
    <property type="entry name" value="ABC TRANSPORTER SUBSTRATE-BINDING PROTEIN"/>
    <property type="match status" value="1"/>
</dbReference>
<dbReference type="Proteomes" id="UP000192721">
    <property type="component" value="Unassembled WGS sequence"/>
</dbReference>
<dbReference type="SMART" id="SM00062">
    <property type="entry name" value="PBPb"/>
    <property type="match status" value="1"/>
</dbReference>